<dbReference type="SMART" id="SM00267">
    <property type="entry name" value="GGDEF"/>
    <property type="match status" value="1"/>
</dbReference>
<dbReference type="Gene3D" id="3.20.20.450">
    <property type="entry name" value="EAL domain"/>
    <property type="match status" value="1"/>
</dbReference>
<feature type="transmembrane region" description="Helical" evidence="1">
    <location>
        <begin position="174"/>
        <end position="194"/>
    </location>
</feature>
<dbReference type="Pfam" id="PF00990">
    <property type="entry name" value="GGDEF"/>
    <property type="match status" value="1"/>
</dbReference>
<protein>
    <submittedName>
        <fullName evidence="4">EAL domain-containing protein</fullName>
    </submittedName>
</protein>
<gene>
    <name evidence="4" type="ORF">EP073_10040</name>
</gene>
<keyword evidence="5" id="KW-1185">Reference proteome</keyword>
<dbReference type="InterPro" id="IPR001633">
    <property type="entry name" value="EAL_dom"/>
</dbReference>
<feature type="domain" description="GGDEF" evidence="3">
    <location>
        <begin position="459"/>
        <end position="593"/>
    </location>
</feature>
<dbReference type="GO" id="GO:0071111">
    <property type="term" value="F:cyclic-guanylate-specific phosphodiesterase activity"/>
    <property type="evidence" value="ECO:0007669"/>
    <property type="project" value="InterPro"/>
</dbReference>
<dbReference type="Gene3D" id="3.30.450.290">
    <property type="match status" value="1"/>
</dbReference>
<proteinExistence type="predicted"/>
<dbReference type="PANTHER" id="PTHR33121:SF71">
    <property type="entry name" value="OXYGEN SENSOR PROTEIN DOSP"/>
    <property type="match status" value="1"/>
</dbReference>
<dbReference type="EMBL" id="CP035108">
    <property type="protein sequence ID" value="QAR33730.1"/>
    <property type="molecule type" value="Genomic_DNA"/>
</dbReference>
<feature type="transmembrane region" description="Helical" evidence="1">
    <location>
        <begin position="6"/>
        <end position="26"/>
    </location>
</feature>
<dbReference type="NCBIfam" id="TIGR00254">
    <property type="entry name" value="GGDEF"/>
    <property type="match status" value="1"/>
</dbReference>
<reference evidence="4 5" key="1">
    <citation type="submission" date="2019-01" db="EMBL/GenBank/DDBJ databases">
        <title>Geovibrio thiophilus DSM 11263, complete genome.</title>
        <authorList>
            <person name="Spring S."/>
            <person name="Bunk B."/>
            <person name="Sproer C."/>
        </authorList>
    </citation>
    <scope>NUCLEOTIDE SEQUENCE [LARGE SCALE GENOMIC DNA]</scope>
    <source>
        <strain evidence="4 5">DSM 11263</strain>
    </source>
</reference>
<dbReference type="InterPro" id="IPR035919">
    <property type="entry name" value="EAL_sf"/>
</dbReference>
<dbReference type="SUPFAM" id="SSF141868">
    <property type="entry name" value="EAL domain-like"/>
    <property type="match status" value="1"/>
</dbReference>
<dbReference type="PANTHER" id="PTHR33121">
    <property type="entry name" value="CYCLIC DI-GMP PHOSPHODIESTERASE PDEF"/>
    <property type="match status" value="1"/>
</dbReference>
<dbReference type="InterPro" id="IPR050706">
    <property type="entry name" value="Cyclic-di-GMP_PDE-like"/>
</dbReference>
<dbReference type="FunFam" id="3.30.70.270:FF:000001">
    <property type="entry name" value="Diguanylate cyclase domain protein"/>
    <property type="match status" value="1"/>
</dbReference>
<dbReference type="PROSITE" id="PS50887">
    <property type="entry name" value="GGDEF"/>
    <property type="match status" value="1"/>
</dbReference>
<evidence type="ECO:0000313" key="4">
    <source>
        <dbReference type="EMBL" id="QAR33730.1"/>
    </source>
</evidence>
<dbReference type="Proteomes" id="UP000287502">
    <property type="component" value="Chromosome"/>
</dbReference>
<name>A0A3R5XYB7_9BACT</name>
<keyword evidence="1" id="KW-0812">Transmembrane</keyword>
<accession>A0A3R5XYB7</accession>
<evidence type="ECO:0000259" key="2">
    <source>
        <dbReference type="PROSITE" id="PS50883"/>
    </source>
</evidence>
<dbReference type="PROSITE" id="PS50883">
    <property type="entry name" value="EAL"/>
    <property type="match status" value="1"/>
</dbReference>
<dbReference type="InterPro" id="IPR000160">
    <property type="entry name" value="GGDEF_dom"/>
</dbReference>
<dbReference type="KEGG" id="gtl:EP073_10040"/>
<evidence type="ECO:0000313" key="5">
    <source>
        <dbReference type="Proteomes" id="UP000287502"/>
    </source>
</evidence>
<dbReference type="OrthoDB" id="9816034at2"/>
<dbReference type="RefSeq" id="WP_128467016.1">
    <property type="nucleotide sequence ID" value="NZ_CP035108.1"/>
</dbReference>
<dbReference type="InterPro" id="IPR029787">
    <property type="entry name" value="Nucleotide_cyclase"/>
</dbReference>
<sequence length="858" mass="97695">MKSIKHYILASTLLTAFLVFAGVYLISSYSYNKLLLGYADKTARIMLEQTFNSLYVAMERGASREELEYIIENITKSFDNNDMSIEIHRGYAVSEMFGYVRQNEPDNLVSEAFRSGVIRTVHTSDSLTEVMPVIAEKKCLTCHDNVIEGDVMGVIKTTQNFFFLQDKTARNIRLLLMFILPVPLLIGVIISFFVSRRLKLMLEKLHSSISNINSVEDLKSISLQRSDFSLMEVAAINEEIEELAGRLRSIATDNDTLQFQIRLMERLVITAEAITDWVDYTKKLLRSVNSVVYCQALFAVFKTDDTYEFFIFWNHNPDTETKMAFEEAVYEIPMLKTIFSENPPSIKHYVAEIGKDMIRMSKEEITAQLKNITFPERRIGNITGIGIQTPFNEDKSKSIVVDSILTTLMNVVGSVKAIHLYTKDVEFFATRDPLTNLHNQRMFWDLLKAETKRAERHKSWFSLVVLDFDNFKLINDVYGHAFGDKLLQRFAEKLKSTSREEDIVARYGGDEFTLILPEADEENAYTVVQRIKENLDAVNVLAPDGKNIKATTSIGIASYPFHADEDKKLFLVASNMMYKAKREGKNRICAPTGEDIINSLKEMGVKNQIILNAIENKSLIPYFQPIMSLTDNRVSVHELLMRIPVNGRIMPAAEFIDDAEAMGVMHRMDLMLMEKAFAEIRKAGYEGFLFINLSPKSLMMVEFEAQILALVETYGINKSKIVFEITERETVKNISLLAHFITKLKNEGFLFAIDDFGSGFSSFHYIKNFPIDFIKIEGDFIRNIINDDVDKAFVKSALTLAGELRIRTVAEYVENSAVLESLKELGVDYAQGYFIDKPAPALLDNNICKTFLTSADTE</sequence>
<evidence type="ECO:0000256" key="1">
    <source>
        <dbReference type="SAM" id="Phobius"/>
    </source>
</evidence>
<dbReference type="CDD" id="cd01949">
    <property type="entry name" value="GGDEF"/>
    <property type="match status" value="1"/>
</dbReference>
<dbReference type="Pfam" id="PF00563">
    <property type="entry name" value="EAL"/>
    <property type="match status" value="1"/>
</dbReference>
<dbReference type="InterPro" id="IPR043128">
    <property type="entry name" value="Rev_trsase/Diguanyl_cyclase"/>
</dbReference>
<dbReference type="AlphaFoldDB" id="A0A3R5XYB7"/>
<keyword evidence="1" id="KW-1133">Transmembrane helix</keyword>
<dbReference type="SUPFAM" id="SSF55073">
    <property type="entry name" value="Nucleotide cyclase"/>
    <property type="match status" value="1"/>
</dbReference>
<dbReference type="CDD" id="cd01948">
    <property type="entry name" value="EAL"/>
    <property type="match status" value="1"/>
</dbReference>
<organism evidence="4 5">
    <name type="scientific">Geovibrio thiophilus</name>
    <dbReference type="NCBI Taxonomy" id="139438"/>
    <lineage>
        <taxon>Bacteria</taxon>
        <taxon>Pseudomonadati</taxon>
        <taxon>Deferribacterota</taxon>
        <taxon>Deferribacteres</taxon>
        <taxon>Deferribacterales</taxon>
        <taxon>Geovibrionaceae</taxon>
        <taxon>Geovibrio</taxon>
    </lineage>
</organism>
<dbReference type="SMART" id="SM00052">
    <property type="entry name" value="EAL"/>
    <property type="match status" value="1"/>
</dbReference>
<keyword evidence="1" id="KW-0472">Membrane</keyword>
<evidence type="ECO:0000259" key="3">
    <source>
        <dbReference type="PROSITE" id="PS50887"/>
    </source>
</evidence>
<dbReference type="Gene3D" id="3.30.70.270">
    <property type="match status" value="1"/>
</dbReference>
<feature type="domain" description="EAL" evidence="2">
    <location>
        <begin position="603"/>
        <end position="852"/>
    </location>
</feature>